<dbReference type="AlphaFoldDB" id="A0A815U182"/>
<evidence type="ECO:0000313" key="2">
    <source>
        <dbReference type="EMBL" id="CAF1514512.1"/>
    </source>
</evidence>
<feature type="compositionally biased region" description="Basic residues" evidence="1">
    <location>
        <begin position="1"/>
        <end position="10"/>
    </location>
</feature>
<sequence length="74" mass="8491">MCRKQSKHKSTPILSAPINTKQKRQQTNIKSKTPILAQQKVTSEVISNSNKQQQHNTNILAIHIRDPVNNHQLR</sequence>
<organism evidence="2 3">
    <name type="scientific">Adineta steineri</name>
    <dbReference type="NCBI Taxonomy" id="433720"/>
    <lineage>
        <taxon>Eukaryota</taxon>
        <taxon>Metazoa</taxon>
        <taxon>Spiralia</taxon>
        <taxon>Gnathifera</taxon>
        <taxon>Rotifera</taxon>
        <taxon>Eurotatoria</taxon>
        <taxon>Bdelloidea</taxon>
        <taxon>Adinetida</taxon>
        <taxon>Adinetidae</taxon>
        <taxon>Adineta</taxon>
    </lineage>
</organism>
<reference evidence="2" key="1">
    <citation type="submission" date="2021-02" db="EMBL/GenBank/DDBJ databases">
        <authorList>
            <person name="Nowell W R."/>
        </authorList>
    </citation>
    <scope>NUCLEOTIDE SEQUENCE</scope>
</reference>
<dbReference type="EMBL" id="CAJNOG010002702">
    <property type="protein sequence ID" value="CAF1514512.1"/>
    <property type="molecule type" value="Genomic_DNA"/>
</dbReference>
<name>A0A815U182_9BILA</name>
<proteinExistence type="predicted"/>
<evidence type="ECO:0000313" key="3">
    <source>
        <dbReference type="Proteomes" id="UP000663845"/>
    </source>
</evidence>
<accession>A0A815U182</accession>
<gene>
    <name evidence="2" type="ORF">JYZ213_LOCUS44222</name>
</gene>
<dbReference type="Proteomes" id="UP000663845">
    <property type="component" value="Unassembled WGS sequence"/>
</dbReference>
<feature type="region of interest" description="Disordered" evidence="1">
    <location>
        <begin position="1"/>
        <end position="32"/>
    </location>
</feature>
<feature type="compositionally biased region" description="Polar residues" evidence="1">
    <location>
        <begin position="17"/>
        <end position="31"/>
    </location>
</feature>
<comment type="caution">
    <text evidence="2">The sequence shown here is derived from an EMBL/GenBank/DDBJ whole genome shotgun (WGS) entry which is preliminary data.</text>
</comment>
<evidence type="ECO:0000256" key="1">
    <source>
        <dbReference type="SAM" id="MobiDB-lite"/>
    </source>
</evidence>
<protein>
    <submittedName>
        <fullName evidence="2">Uncharacterized protein</fullName>
    </submittedName>
</protein>